<protein>
    <submittedName>
        <fullName evidence="3">Uncharacterized protein</fullName>
    </submittedName>
</protein>
<keyword evidence="2" id="KW-0812">Transmembrane</keyword>
<keyword evidence="4" id="KW-1185">Reference proteome</keyword>
<dbReference type="AlphaFoldDB" id="A0A1Y2BET4"/>
<sequence length="284" mass="29228">MASLTGAQDPTGLLTLTLAIDSTYLSILPQTSTTIRVSFDNALGHICNAVGSVSQTTPTCPSDFQTAVPPCVLVSCSSTAPPVSISNIYAIAALFSVCPEENPNCGWNSEAHLLMSLQSPGLYTPASGDVVSTAANVVSPLVDPTLVPPSVPATVDSQATAVIGNPVGNIDPTVTQMQPDSTPTTFDTLNTQPVTTASFVTDLSNLTVTSTIADGSNNNTGFSAGQADDTSPSSGMKAGMVGLGTVLAVSLVSAGVFLTLKQREKKRREEALRRLTLLDRGVDV</sequence>
<accession>A0A1Y2BET4</accession>
<evidence type="ECO:0000313" key="3">
    <source>
        <dbReference type="EMBL" id="ORY33274.1"/>
    </source>
</evidence>
<gene>
    <name evidence="3" type="ORF">BCR33DRAFT_723249</name>
</gene>
<feature type="transmembrane region" description="Helical" evidence="2">
    <location>
        <begin position="238"/>
        <end position="260"/>
    </location>
</feature>
<feature type="region of interest" description="Disordered" evidence="1">
    <location>
        <begin position="214"/>
        <end position="233"/>
    </location>
</feature>
<dbReference type="Proteomes" id="UP000193642">
    <property type="component" value="Unassembled WGS sequence"/>
</dbReference>
<name>A0A1Y2BET4_9FUNG</name>
<evidence type="ECO:0000256" key="2">
    <source>
        <dbReference type="SAM" id="Phobius"/>
    </source>
</evidence>
<evidence type="ECO:0000256" key="1">
    <source>
        <dbReference type="SAM" id="MobiDB-lite"/>
    </source>
</evidence>
<organism evidence="3 4">
    <name type="scientific">Rhizoclosmatium globosum</name>
    <dbReference type="NCBI Taxonomy" id="329046"/>
    <lineage>
        <taxon>Eukaryota</taxon>
        <taxon>Fungi</taxon>
        <taxon>Fungi incertae sedis</taxon>
        <taxon>Chytridiomycota</taxon>
        <taxon>Chytridiomycota incertae sedis</taxon>
        <taxon>Chytridiomycetes</taxon>
        <taxon>Chytridiales</taxon>
        <taxon>Chytriomycetaceae</taxon>
        <taxon>Rhizoclosmatium</taxon>
    </lineage>
</organism>
<comment type="caution">
    <text evidence="3">The sequence shown here is derived from an EMBL/GenBank/DDBJ whole genome shotgun (WGS) entry which is preliminary data.</text>
</comment>
<evidence type="ECO:0000313" key="4">
    <source>
        <dbReference type="Proteomes" id="UP000193642"/>
    </source>
</evidence>
<keyword evidence="2" id="KW-1133">Transmembrane helix</keyword>
<reference evidence="3 4" key="1">
    <citation type="submission" date="2016-07" db="EMBL/GenBank/DDBJ databases">
        <title>Pervasive Adenine N6-methylation of Active Genes in Fungi.</title>
        <authorList>
            <consortium name="DOE Joint Genome Institute"/>
            <person name="Mondo S.J."/>
            <person name="Dannebaum R.O."/>
            <person name="Kuo R.C."/>
            <person name="Labutti K."/>
            <person name="Haridas S."/>
            <person name="Kuo A."/>
            <person name="Salamov A."/>
            <person name="Ahrendt S.R."/>
            <person name="Lipzen A."/>
            <person name="Sullivan W."/>
            <person name="Andreopoulos W.B."/>
            <person name="Clum A."/>
            <person name="Lindquist E."/>
            <person name="Daum C."/>
            <person name="Ramamoorthy G.K."/>
            <person name="Gryganskyi A."/>
            <person name="Culley D."/>
            <person name="Magnuson J.K."/>
            <person name="James T.Y."/>
            <person name="O'Malley M.A."/>
            <person name="Stajich J.E."/>
            <person name="Spatafora J.W."/>
            <person name="Visel A."/>
            <person name="Grigoriev I.V."/>
        </authorList>
    </citation>
    <scope>NUCLEOTIDE SEQUENCE [LARGE SCALE GENOMIC DNA]</scope>
    <source>
        <strain evidence="3 4">JEL800</strain>
    </source>
</reference>
<proteinExistence type="predicted"/>
<keyword evidence="2" id="KW-0472">Membrane</keyword>
<dbReference type="EMBL" id="MCGO01000068">
    <property type="protein sequence ID" value="ORY33274.1"/>
    <property type="molecule type" value="Genomic_DNA"/>
</dbReference>